<protein>
    <recommendedName>
        <fullName evidence="7 9">Phenylacetate-coenzyme A ligase</fullName>
        <ecNumber evidence="6 9">6.2.1.30</ecNumber>
    </recommendedName>
    <alternativeName>
        <fullName evidence="8 9">Phenylacetyl-CoA ligase</fullName>
    </alternativeName>
</protein>
<keyword evidence="2 9" id="KW-0436">Ligase</keyword>
<dbReference type="InterPro" id="IPR028154">
    <property type="entry name" value="AMP-dep_Lig_C"/>
</dbReference>
<evidence type="ECO:0000256" key="9">
    <source>
        <dbReference type="PIRNR" id="PIRNR006444"/>
    </source>
</evidence>
<dbReference type="Pfam" id="PF14535">
    <property type="entry name" value="AMP-binding_C_2"/>
    <property type="match status" value="1"/>
</dbReference>
<evidence type="ECO:0000256" key="8">
    <source>
        <dbReference type="ARBA" id="ARBA00075111"/>
    </source>
</evidence>
<comment type="function">
    <text evidence="9">Catalyzes the activation of phenylacetic acid (PA) to phenylacetyl-CoA (PA-CoA).</text>
</comment>
<feature type="domain" description="AMP-dependent synthetase/ligase" evidence="10">
    <location>
        <begin position="91"/>
        <end position="297"/>
    </location>
</feature>
<dbReference type="Pfam" id="PF00501">
    <property type="entry name" value="AMP-binding"/>
    <property type="match status" value="1"/>
</dbReference>
<dbReference type="CDD" id="cd05913">
    <property type="entry name" value="PaaK"/>
    <property type="match status" value="1"/>
</dbReference>
<dbReference type="NCBIfam" id="TIGR02155">
    <property type="entry name" value="PA_CoA_ligase"/>
    <property type="match status" value="1"/>
</dbReference>
<evidence type="ECO:0000256" key="4">
    <source>
        <dbReference type="ARBA" id="ARBA00060591"/>
    </source>
</evidence>
<accession>A0A972J9C8</accession>
<evidence type="ECO:0000256" key="1">
    <source>
        <dbReference type="ARBA" id="ARBA00011245"/>
    </source>
</evidence>
<dbReference type="GO" id="GO:0047475">
    <property type="term" value="F:phenylacetate-CoA ligase activity"/>
    <property type="evidence" value="ECO:0007669"/>
    <property type="project" value="UniProtKB-EC"/>
</dbReference>
<dbReference type="Proteomes" id="UP000599523">
    <property type="component" value="Unassembled WGS sequence"/>
</dbReference>
<dbReference type="FunFam" id="3.40.50.12780:FF:000016">
    <property type="entry name" value="Phenylacetate-coenzyme A ligase"/>
    <property type="match status" value="1"/>
</dbReference>
<dbReference type="AlphaFoldDB" id="A0A972J9C8"/>
<evidence type="ECO:0000259" key="11">
    <source>
        <dbReference type="Pfam" id="PF14535"/>
    </source>
</evidence>
<evidence type="ECO:0000259" key="10">
    <source>
        <dbReference type="Pfam" id="PF00501"/>
    </source>
</evidence>
<dbReference type="Gene3D" id="3.30.300.30">
    <property type="match status" value="1"/>
</dbReference>
<comment type="subunit">
    <text evidence="1">Monomer.</text>
</comment>
<dbReference type="Gene3D" id="3.40.50.12780">
    <property type="entry name" value="N-terminal domain of ligase-like"/>
    <property type="match status" value="1"/>
</dbReference>
<dbReference type="PIRSF" id="PIRSF006444">
    <property type="entry name" value="PaaK"/>
    <property type="match status" value="1"/>
</dbReference>
<comment type="catalytic activity">
    <reaction evidence="9">
        <text>2-phenylacetate + ATP + CoA = phenylacetyl-CoA + AMP + diphosphate</text>
        <dbReference type="Rhea" id="RHEA:20956"/>
        <dbReference type="ChEBI" id="CHEBI:18401"/>
        <dbReference type="ChEBI" id="CHEBI:30616"/>
        <dbReference type="ChEBI" id="CHEBI:33019"/>
        <dbReference type="ChEBI" id="CHEBI:57287"/>
        <dbReference type="ChEBI" id="CHEBI:57390"/>
        <dbReference type="ChEBI" id="CHEBI:456215"/>
        <dbReference type="EC" id="6.2.1.30"/>
    </reaction>
</comment>
<dbReference type="InterPro" id="IPR000873">
    <property type="entry name" value="AMP-dep_synth/lig_dom"/>
</dbReference>
<evidence type="ECO:0000256" key="7">
    <source>
        <dbReference type="ARBA" id="ARBA00068695"/>
    </source>
</evidence>
<dbReference type="PANTHER" id="PTHR43439:SF1">
    <property type="entry name" value="PHENYLACETATE-COENZYME A LIGASE"/>
    <property type="match status" value="1"/>
</dbReference>
<dbReference type="EMBL" id="WTVM01000034">
    <property type="protein sequence ID" value="NMG02815.1"/>
    <property type="molecule type" value="Genomic_DNA"/>
</dbReference>
<evidence type="ECO:0000256" key="5">
    <source>
        <dbReference type="ARBA" id="ARBA00061566"/>
    </source>
</evidence>
<dbReference type="SUPFAM" id="SSF56801">
    <property type="entry name" value="Acetyl-CoA synthetase-like"/>
    <property type="match status" value="1"/>
</dbReference>
<evidence type="ECO:0000256" key="3">
    <source>
        <dbReference type="ARBA" id="ARBA00022741"/>
    </source>
</evidence>
<name>A0A972J9C8_9RHOO</name>
<comment type="pathway">
    <text evidence="4 9">Aromatic compound metabolism; phenylacetate degradation.</text>
</comment>
<dbReference type="EC" id="6.2.1.30" evidence="6 9"/>
<comment type="similarity">
    <text evidence="5 9">Belongs to the phenylacetyl-CoA ligase family.</text>
</comment>
<dbReference type="InterPro" id="IPR045851">
    <property type="entry name" value="AMP-bd_C_sf"/>
</dbReference>
<evidence type="ECO:0000313" key="13">
    <source>
        <dbReference type="Proteomes" id="UP000599523"/>
    </source>
</evidence>
<dbReference type="GO" id="GO:0000166">
    <property type="term" value="F:nucleotide binding"/>
    <property type="evidence" value="ECO:0007669"/>
    <property type="project" value="UniProtKB-KW"/>
</dbReference>
<evidence type="ECO:0000256" key="6">
    <source>
        <dbReference type="ARBA" id="ARBA00066629"/>
    </source>
</evidence>
<keyword evidence="13" id="KW-1185">Reference proteome</keyword>
<organism evidence="12 13">
    <name type="scientific">Azoarcus taiwanensis</name>
    <dbReference type="NCBI Taxonomy" id="666964"/>
    <lineage>
        <taxon>Bacteria</taxon>
        <taxon>Pseudomonadati</taxon>
        <taxon>Pseudomonadota</taxon>
        <taxon>Betaproteobacteria</taxon>
        <taxon>Rhodocyclales</taxon>
        <taxon>Zoogloeaceae</taxon>
        <taxon>Azoarcus</taxon>
    </lineage>
</organism>
<sequence>MQNEKTAPNTPRPDLDAAENMTREALEALQLERLRWSLQHAYDNVPHYRTAFDAAGVRPADLQTLSDLARFPFTTKTDLRDNYPYGMFATPLSDIVRIHASSGTTGRPTVVGYTQQDISTWAGAMARSIRAAGGSRNDIILNSYGYGLFTGGLGAHYGGEALGATVIPMGGGNTEKQVQLIDEFSPTIIMATPSYMLTIADEMQRQGMDPAACSLRIGIFGAEPWTNEMRAEIERRLGIDAVDIYGLSEVIGPGVACECIETKDGPHIWEDMFYPEIIDPVTGEVLPDGEHGELVFTSLTKEAMPIIRYRTRDLTRLMPGTARPMRRMDKITGRSDDMLIIRGVNVFPTQIEELILKDEHLCGHYQLVLEREGHMDSLTVRTELRHDLCDSIGRAQRDAIAANLRHAIKSTVGVSSVVEVLPSDSIERTLVGKAKRVIDKRPKQGVAA</sequence>
<proteinExistence type="inferred from homology"/>
<dbReference type="RefSeq" id="WP_168987586.1">
    <property type="nucleotide sequence ID" value="NZ_CAWPHM010000258.1"/>
</dbReference>
<dbReference type="InterPro" id="IPR042099">
    <property type="entry name" value="ANL_N_sf"/>
</dbReference>
<dbReference type="InterPro" id="IPR051414">
    <property type="entry name" value="Adenylate-forming_Reductase"/>
</dbReference>
<keyword evidence="3 9" id="KW-0547">Nucleotide-binding</keyword>
<feature type="domain" description="AMP-dependent ligase C-terminal" evidence="11">
    <location>
        <begin position="343"/>
        <end position="441"/>
    </location>
</feature>
<dbReference type="InterPro" id="IPR011880">
    <property type="entry name" value="PA_CoA_ligase"/>
</dbReference>
<evidence type="ECO:0000256" key="2">
    <source>
        <dbReference type="ARBA" id="ARBA00022598"/>
    </source>
</evidence>
<gene>
    <name evidence="12" type="primary">paaF</name>
    <name evidence="12" type="ORF">GPA21_07505</name>
</gene>
<dbReference type="PANTHER" id="PTHR43439">
    <property type="entry name" value="PHENYLACETATE-COENZYME A LIGASE"/>
    <property type="match status" value="1"/>
</dbReference>
<reference evidence="12" key="1">
    <citation type="submission" date="2019-12" db="EMBL/GenBank/DDBJ databases">
        <title>Comparative genomics gives insights into the taxonomy of the Azoarcus-Aromatoleum group and reveals separate origins of nif in the plant-associated Azoarcus and non-plant-associated Aromatoleum sub-groups.</title>
        <authorList>
            <person name="Lafos M."/>
            <person name="Maluk M."/>
            <person name="Batista M."/>
            <person name="Junghare M."/>
            <person name="Carmona M."/>
            <person name="Faoro H."/>
            <person name="Cruz L.M."/>
            <person name="Battistoni F."/>
            <person name="De Souza E."/>
            <person name="Pedrosa F."/>
            <person name="Chen W.-M."/>
            <person name="Poole P.S."/>
            <person name="Dixon R.A."/>
            <person name="James E.K."/>
        </authorList>
    </citation>
    <scope>NUCLEOTIDE SEQUENCE</scope>
    <source>
        <strain evidence="12">NSC3</strain>
    </source>
</reference>
<comment type="caution">
    <text evidence="12">The sequence shown here is derived from an EMBL/GenBank/DDBJ whole genome shotgun (WGS) entry which is preliminary data.</text>
</comment>
<evidence type="ECO:0000313" key="12">
    <source>
        <dbReference type="EMBL" id="NMG02815.1"/>
    </source>
</evidence>
<dbReference type="InterPro" id="IPR049623">
    <property type="entry name" value="PA_CoA_lig_proteobact_actino"/>
</dbReference>
<dbReference type="GO" id="GO:0010124">
    <property type="term" value="P:phenylacetate catabolic process"/>
    <property type="evidence" value="ECO:0007669"/>
    <property type="project" value="UniProtKB-UniRule"/>
</dbReference>